<evidence type="ECO:0000313" key="3">
    <source>
        <dbReference type="Proteomes" id="UP000006727"/>
    </source>
</evidence>
<protein>
    <submittedName>
        <fullName evidence="1 2">Uncharacterized protein</fullName>
    </submittedName>
</protein>
<reference evidence="1 3" key="2">
    <citation type="journal article" date="2018" name="Plant J.">
        <title>The Physcomitrella patens chromosome-scale assembly reveals moss genome structure and evolution.</title>
        <authorList>
            <person name="Lang D."/>
            <person name="Ullrich K.K."/>
            <person name="Murat F."/>
            <person name="Fuchs J."/>
            <person name="Jenkins J."/>
            <person name="Haas F.B."/>
            <person name="Piednoel M."/>
            <person name="Gundlach H."/>
            <person name="Van Bel M."/>
            <person name="Meyberg R."/>
            <person name="Vives C."/>
            <person name="Morata J."/>
            <person name="Symeonidi A."/>
            <person name="Hiss M."/>
            <person name="Muchero W."/>
            <person name="Kamisugi Y."/>
            <person name="Saleh O."/>
            <person name="Blanc G."/>
            <person name="Decker E.L."/>
            <person name="van Gessel N."/>
            <person name="Grimwood J."/>
            <person name="Hayes R.D."/>
            <person name="Graham S.W."/>
            <person name="Gunter L.E."/>
            <person name="McDaniel S.F."/>
            <person name="Hoernstein S.N.W."/>
            <person name="Larsson A."/>
            <person name="Li F.W."/>
            <person name="Perroud P.F."/>
            <person name="Phillips J."/>
            <person name="Ranjan P."/>
            <person name="Rokshar D.S."/>
            <person name="Rothfels C.J."/>
            <person name="Schneider L."/>
            <person name="Shu S."/>
            <person name="Stevenson D.W."/>
            <person name="Thummler F."/>
            <person name="Tillich M."/>
            <person name="Villarreal Aguilar J.C."/>
            <person name="Widiez T."/>
            <person name="Wong G.K."/>
            <person name="Wymore A."/>
            <person name="Zhang Y."/>
            <person name="Zimmer A.D."/>
            <person name="Quatrano R.S."/>
            <person name="Mayer K.F.X."/>
            <person name="Goodstein D."/>
            <person name="Casacuberta J.M."/>
            <person name="Vandepoele K."/>
            <person name="Reski R."/>
            <person name="Cuming A.C."/>
            <person name="Tuskan G.A."/>
            <person name="Maumus F."/>
            <person name="Salse J."/>
            <person name="Schmutz J."/>
            <person name="Rensing S.A."/>
        </authorList>
    </citation>
    <scope>NUCLEOTIDE SEQUENCE [LARGE SCALE GENOMIC DNA]</scope>
    <source>
        <strain evidence="2 3">cv. Gransden 2004</strain>
    </source>
</reference>
<evidence type="ECO:0000313" key="2">
    <source>
        <dbReference type="EnsemblPlants" id="PAC:32957948.CDS.1"/>
    </source>
</evidence>
<evidence type="ECO:0000313" key="1">
    <source>
        <dbReference type="EMBL" id="PNR44887.1"/>
    </source>
</evidence>
<dbReference type="EMBL" id="ABEU02000011">
    <property type="protein sequence ID" value="PNR44887.1"/>
    <property type="molecule type" value="Genomic_DNA"/>
</dbReference>
<accession>A0A2K1JTN7</accession>
<organism evidence="1">
    <name type="scientific">Physcomitrium patens</name>
    <name type="common">Spreading-leaved earth moss</name>
    <name type="synonym">Physcomitrella patens</name>
    <dbReference type="NCBI Taxonomy" id="3218"/>
    <lineage>
        <taxon>Eukaryota</taxon>
        <taxon>Viridiplantae</taxon>
        <taxon>Streptophyta</taxon>
        <taxon>Embryophyta</taxon>
        <taxon>Bryophyta</taxon>
        <taxon>Bryophytina</taxon>
        <taxon>Bryopsida</taxon>
        <taxon>Funariidae</taxon>
        <taxon>Funariales</taxon>
        <taxon>Funariaceae</taxon>
        <taxon>Physcomitrium</taxon>
    </lineage>
</organism>
<dbReference type="EnsemblPlants" id="Pp3c11_6160V3.1">
    <property type="protein sequence ID" value="PAC:32957948.CDS.1"/>
    <property type="gene ID" value="Pp3c11_6160"/>
</dbReference>
<dbReference type="InParanoid" id="A0A2K1JTN7"/>
<gene>
    <name evidence="1" type="ORF">PHYPA_014657</name>
</gene>
<dbReference type="Gramene" id="Pp3c11_6160V3.1">
    <property type="protein sequence ID" value="PAC:32957948.CDS.1"/>
    <property type="gene ID" value="Pp3c11_6160"/>
</dbReference>
<keyword evidence="3" id="KW-1185">Reference proteome</keyword>
<sequence>MHRTFSADTHFPAYQQLDAKPQHHNCIIVLDRLNFQLSTSNAVPSSLRWCWKCLEMIIIATPTSVIEQRQKPPRIPQ</sequence>
<reference evidence="2" key="3">
    <citation type="submission" date="2020-12" db="UniProtKB">
        <authorList>
            <consortium name="EnsemblPlants"/>
        </authorList>
    </citation>
    <scope>IDENTIFICATION</scope>
</reference>
<dbReference type="PaxDb" id="3218-PP1S364_28V6.1"/>
<proteinExistence type="predicted"/>
<dbReference type="Proteomes" id="UP000006727">
    <property type="component" value="Chromosome 11"/>
</dbReference>
<dbReference type="AlphaFoldDB" id="A0A2K1JTN7"/>
<reference evidence="1 3" key="1">
    <citation type="journal article" date="2008" name="Science">
        <title>The Physcomitrella genome reveals evolutionary insights into the conquest of land by plants.</title>
        <authorList>
            <person name="Rensing S."/>
            <person name="Lang D."/>
            <person name="Zimmer A."/>
            <person name="Terry A."/>
            <person name="Salamov A."/>
            <person name="Shapiro H."/>
            <person name="Nishiyama T."/>
            <person name="Perroud P.-F."/>
            <person name="Lindquist E."/>
            <person name="Kamisugi Y."/>
            <person name="Tanahashi T."/>
            <person name="Sakakibara K."/>
            <person name="Fujita T."/>
            <person name="Oishi K."/>
            <person name="Shin-I T."/>
            <person name="Kuroki Y."/>
            <person name="Toyoda A."/>
            <person name="Suzuki Y."/>
            <person name="Hashimoto A."/>
            <person name="Yamaguchi K."/>
            <person name="Sugano A."/>
            <person name="Kohara Y."/>
            <person name="Fujiyama A."/>
            <person name="Anterola A."/>
            <person name="Aoki S."/>
            <person name="Ashton N."/>
            <person name="Barbazuk W.B."/>
            <person name="Barker E."/>
            <person name="Bennetzen J."/>
            <person name="Bezanilla M."/>
            <person name="Blankenship R."/>
            <person name="Cho S.H."/>
            <person name="Dutcher S."/>
            <person name="Estelle M."/>
            <person name="Fawcett J.A."/>
            <person name="Gundlach H."/>
            <person name="Hanada K."/>
            <person name="Heyl A."/>
            <person name="Hicks K.A."/>
            <person name="Hugh J."/>
            <person name="Lohr M."/>
            <person name="Mayer K."/>
            <person name="Melkozernov A."/>
            <person name="Murata T."/>
            <person name="Nelson D."/>
            <person name="Pils B."/>
            <person name="Prigge M."/>
            <person name="Reiss B."/>
            <person name="Renner T."/>
            <person name="Rombauts S."/>
            <person name="Rushton P."/>
            <person name="Sanderfoot A."/>
            <person name="Schween G."/>
            <person name="Shiu S.-H."/>
            <person name="Stueber K."/>
            <person name="Theodoulou F.L."/>
            <person name="Tu H."/>
            <person name="Van de Peer Y."/>
            <person name="Verrier P.J."/>
            <person name="Waters E."/>
            <person name="Wood A."/>
            <person name="Yang L."/>
            <person name="Cove D."/>
            <person name="Cuming A."/>
            <person name="Hasebe M."/>
            <person name="Lucas S."/>
            <person name="Mishler D.B."/>
            <person name="Reski R."/>
            <person name="Grigoriev I."/>
            <person name="Quatrano R.S."/>
            <person name="Boore J.L."/>
        </authorList>
    </citation>
    <scope>NUCLEOTIDE SEQUENCE [LARGE SCALE GENOMIC DNA]</scope>
    <source>
        <strain evidence="2 3">cv. Gransden 2004</strain>
    </source>
</reference>
<name>A0A2K1JTN7_PHYPA</name>